<proteinExistence type="predicted"/>
<name>A0A382D735_9ZZZZ</name>
<dbReference type="Pfam" id="PF00186">
    <property type="entry name" value="DHFR_1"/>
    <property type="match status" value="1"/>
</dbReference>
<evidence type="ECO:0000313" key="2">
    <source>
        <dbReference type="EMBL" id="SVB33521.1"/>
    </source>
</evidence>
<dbReference type="AlphaFoldDB" id="A0A382D735"/>
<accession>A0A382D735</accession>
<evidence type="ECO:0000259" key="1">
    <source>
        <dbReference type="Pfam" id="PF00186"/>
    </source>
</evidence>
<dbReference type="Gene3D" id="3.40.430.10">
    <property type="entry name" value="Dihydrofolate Reductase, subunit A"/>
    <property type="match status" value="1"/>
</dbReference>
<reference evidence="2" key="1">
    <citation type="submission" date="2018-05" db="EMBL/GenBank/DDBJ databases">
        <authorList>
            <person name="Lanie J.A."/>
            <person name="Ng W.-L."/>
            <person name="Kazmierczak K.M."/>
            <person name="Andrzejewski T.M."/>
            <person name="Davidsen T.M."/>
            <person name="Wayne K.J."/>
            <person name="Tettelin H."/>
            <person name="Glass J.I."/>
            <person name="Rusch D."/>
            <person name="Podicherti R."/>
            <person name="Tsui H.-C.T."/>
            <person name="Winkler M.E."/>
        </authorList>
    </citation>
    <scope>NUCLEOTIDE SEQUENCE</scope>
</reference>
<dbReference type="GO" id="GO:0004146">
    <property type="term" value="F:dihydrofolate reductase activity"/>
    <property type="evidence" value="ECO:0007669"/>
    <property type="project" value="InterPro"/>
</dbReference>
<dbReference type="SUPFAM" id="SSF53597">
    <property type="entry name" value="Dihydrofolate reductase-like"/>
    <property type="match status" value="1"/>
</dbReference>
<dbReference type="InterPro" id="IPR001796">
    <property type="entry name" value="DHFR_dom"/>
</dbReference>
<gene>
    <name evidence="2" type="ORF">METZ01_LOCUS186375</name>
</gene>
<protein>
    <recommendedName>
        <fullName evidence="1">DHFR domain-containing protein</fullName>
    </recommendedName>
</protein>
<dbReference type="InterPro" id="IPR024072">
    <property type="entry name" value="DHFR-like_dom_sf"/>
</dbReference>
<dbReference type="GO" id="GO:0046654">
    <property type="term" value="P:tetrahydrofolate biosynthetic process"/>
    <property type="evidence" value="ECO:0007669"/>
    <property type="project" value="InterPro"/>
</dbReference>
<dbReference type="EMBL" id="UINC01037675">
    <property type="protein sequence ID" value="SVB33521.1"/>
    <property type="molecule type" value="Genomic_DNA"/>
</dbReference>
<sequence>MKIIGIAAVTIDGYIARHGLETVNWSRDLPLFKKQTLNHTVIMGSNTSKSLVVELDKRRSIVVHREDSPKEIIERVTDEKCFVIGGGKTFSKFADHLTHLYITPHPLIFGQGVKLFESLGKEIKLKFEKQTPILPDEGIFQLQYSIKH</sequence>
<feature type="domain" description="DHFR" evidence="1">
    <location>
        <begin position="3"/>
        <end position="103"/>
    </location>
</feature>
<organism evidence="2">
    <name type="scientific">marine metagenome</name>
    <dbReference type="NCBI Taxonomy" id="408172"/>
    <lineage>
        <taxon>unclassified sequences</taxon>
        <taxon>metagenomes</taxon>
        <taxon>ecological metagenomes</taxon>
    </lineage>
</organism>